<evidence type="ECO:0000256" key="3">
    <source>
        <dbReference type="ARBA" id="ARBA00023082"/>
    </source>
</evidence>
<dbReference type="CDD" id="cd06171">
    <property type="entry name" value="Sigma70_r4"/>
    <property type="match status" value="1"/>
</dbReference>
<dbReference type="Gene3D" id="1.10.10.10">
    <property type="entry name" value="Winged helix-like DNA-binding domain superfamily/Winged helix DNA-binding domain"/>
    <property type="match status" value="1"/>
</dbReference>
<dbReference type="InterPro" id="IPR013249">
    <property type="entry name" value="RNA_pol_sigma70_r4_t2"/>
</dbReference>
<dbReference type="SUPFAM" id="SSF88946">
    <property type="entry name" value="Sigma2 domain of RNA polymerase sigma factors"/>
    <property type="match status" value="1"/>
</dbReference>
<keyword evidence="2" id="KW-0805">Transcription regulation</keyword>
<dbReference type="Pfam" id="PF08281">
    <property type="entry name" value="Sigma70_r4_2"/>
    <property type="match status" value="1"/>
</dbReference>
<comment type="caution">
    <text evidence="6">The sequence shown here is derived from an EMBL/GenBank/DDBJ whole genome shotgun (WGS) entry which is preliminary data.</text>
</comment>
<keyword evidence="4" id="KW-0804">Transcription</keyword>
<accession>A0A3A9YPU3</accession>
<evidence type="ECO:0000256" key="4">
    <source>
        <dbReference type="ARBA" id="ARBA00023163"/>
    </source>
</evidence>
<dbReference type="RefSeq" id="WP_120683916.1">
    <property type="nucleotide sequence ID" value="NZ_RBAL01000020.1"/>
</dbReference>
<proteinExistence type="inferred from homology"/>
<evidence type="ECO:0000256" key="1">
    <source>
        <dbReference type="ARBA" id="ARBA00010641"/>
    </source>
</evidence>
<dbReference type="GO" id="GO:0016987">
    <property type="term" value="F:sigma factor activity"/>
    <property type="evidence" value="ECO:0007669"/>
    <property type="project" value="UniProtKB-KW"/>
</dbReference>
<sequence>MEAQQAEEFDRLFRSTFRRVLAYCLRRTGEPAAHDAAAEVYAVAWRRRRHLPRDEHDAALWLLGVARKVLANQARGQRRWTRLLLRAAERAEAPEPGGAAPGAPDLTAALAGLSATDQELLRLAYWDDLPNADIATVLGISAGAVATRLHRARERLRPLLTTPRHDTKDLEHAE</sequence>
<dbReference type="PANTHER" id="PTHR43133:SF25">
    <property type="entry name" value="RNA POLYMERASE SIGMA FACTOR RFAY-RELATED"/>
    <property type="match status" value="1"/>
</dbReference>
<dbReference type="InterPro" id="IPR039425">
    <property type="entry name" value="RNA_pol_sigma-70-like"/>
</dbReference>
<dbReference type="Gene3D" id="1.10.1740.10">
    <property type="match status" value="1"/>
</dbReference>
<dbReference type="AlphaFoldDB" id="A0A3A9YPU3"/>
<evidence type="ECO:0000256" key="2">
    <source>
        <dbReference type="ARBA" id="ARBA00023015"/>
    </source>
</evidence>
<dbReference type="OrthoDB" id="5518337at2"/>
<evidence type="ECO:0000313" key="6">
    <source>
        <dbReference type="EMBL" id="RKN38022.1"/>
    </source>
</evidence>
<evidence type="ECO:0000259" key="5">
    <source>
        <dbReference type="Pfam" id="PF08281"/>
    </source>
</evidence>
<dbReference type="Proteomes" id="UP000272474">
    <property type="component" value="Unassembled WGS sequence"/>
</dbReference>
<reference evidence="6 7" key="1">
    <citation type="journal article" date="2014" name="Int. J. Syst. Evol. Microbiol.">
        <title>Streptomyces hoynatensis sp. nov., isolated from deep marine sediment.</title>
        <authorList>
            <person name="Veyisoglu A."/>
            <person name="Sahin N."/>
        </authorList>
    </citation>
    <scope>NUCLEOTIDE SEQUENCE [LARGE SCALE GENOMIC DNA]</scope>
    <source>
        <strain evidence="6 7">KCTC 29097</strain>
    </source>
</reference>
<comment type="similarity">
    <text evidence="1">Belongs to the sigma-70 factor family. ECF subfamily.</text>
</comment>
<dbReference type="PANTHER" id="PTHR43133">
    <property type="entry name" value="RNA POLYMERASE ECF-TYPE SIGMA FACTO"/>
    <property type="match status" value="1"/>
</dbReference>
<dbReference type="NCBIfam" id="TIGR02937">
    <property type="entry name" value="sigma70-ECF"/>
    <property type="match status" value="1"/>
</dbReference>
<dbReference type="GO" id="GO:0003677">
    <property type="term" value="F:DNA binding"/>
    <property type="evidence" value="ECO:0007669"/>
    <property type="project" value="InterPro"/>
</dbReference>
<name>A0A3A9YPU3_9ACTN</name>
<gene>
    <name evidence="6" type="ORF">D7294_25890</name>
</gene>
<dbReference type="GO" id="GO:0006352">
    <property type="term" value="P:DNA-templated transcription initiation"/>
    <property type="evidence" value="ECO:0007669"/>
    <property type="project" value="InterPro"/>
</dbReference>
<dbReference type="InterPro" id="IPR013324">
    <property type="entry name" value="RNA_pol_sigma_r3/r4-like"/>
</dbReference>
<evidence type="ECO:0000313" key="7">
    <source>
        <dbReference type="Proteomes" id="UP000272474"/>
    </source>
</evidence>
<dbReference type="InterPro" id="IPR014284">
    <property type="entry name" value="RNA_pol_sigma-70_dom"/>
</dbReference>
<feature type="domain" description="RNA polymerase sigma factor 70 region 4 type 2" evidence="5">
    <location>
        <begin position="106"/>
        <end position="156"/>
    </location>
</feature>
<dbReference type="EMBL" id="RBAL01000020">
    <property type="protein sequence ID" value="RKN38022.1"/>
    <property type="molecule type" value="Genomic_DNA"/>
</dbReference>
<organism evidence="6 7">
    <name type="scientific">Streptomyces hoynatensis</name>
    <dbReference type="NCBI Taxonomy" id="1141874"/>
    <lineage>
        <taxon>Bacteria</taxon>
        <taxon>Bacillati</taxon>
        <taxon>Actinomycetota</taxon>
        <taxon>Actinomycetes</taxon>
        <taxon>Kitasatosporales</taxon>
        <taxon>Streptomycetaceae</taxon>
        <taxon>Streptomyces</taxon>
    </lineage>
</organism>
<keyword evidence="3" id="KW-0731">Sigma factor</keyword>
<keyword evidence="7" id="KW-1185">Reference proteome</keyword>
<protein>
    <submittedName>
        <fullName evidence="6">Sigma-70 family RNA polymerase sigma factor</fullName>
    </submittedName>
</protein>
<dbReference type="InterPro" id="IPR013325">
    <property type="entry name" value="RNA_pol_sigma_r2"/>
</dbReference>
<dbReference type="SUPFAM" id="SSF88659">
    <property type="entry name" value="Sigma3 and sigma4 domains of RNA polymerase sigma factors"/>
    <property type="match status" value="1"/>
</dbReference>
<dbReference type="InterPro" id="IPR036388">
    <property type="entry name" value="WH-like_DNA-bd_sf"/>
</dbReference>